<sequence length="67" mass="7662">MGDLRNKIKRILSLKGLRQRLSDAGWVLAAKQDLDDTYDFPQSRYAGQGYDNNFPPSRWAGQGYQRG</sequence>
<organism evidence="2 3">
    <name type="scientific">Aspergillus turcosus</name>
    <dbReference type="NCBI Taxonomy" id="1245748"/>
    <lineage>
        <taxon>Eukaryota</taxon>
        <taxon>Fungi</taxon>
        <taxon>Dikarya</taxon>
        <taxon>Ascomycota</taxon>
        <taxon>Pezizomycotina</taxon>
        <taxon>Eurotiomycetes</taxon>
        <taxon>Eurotiomycetidae</taxon>
        <taxon>Eurotiales</taxon>
        <taxon>Aspergillaceae</taxon>
        <taxon>Aspergillus</taxon>
        <taxon>Aspergillus subgen. Fumigati</taxon>
    </lineage>
</organism>
<dbReference type="EMBL" id="NIDN02000045">
    <property type="protein sequence ID" value="RLL98768.1"/>
    <property type="molecule type" value="Genomic_DNA"/>
</dbReference>
<dbReference type="Proteomes" id="UP000215289">
    <property type="component" value="Unassembled WGS sequence"/>
</dbReference>
<protein>
    <submittedName>
        <fullName evidence="2">Uncharacterized protein</fullName>
    </submittedName>
</protein>
<reference evidence="2 3" key="1">
    <citation type="submission" date="2018-08" db="EMBL/GenBank/DDBJ databases">
        <title>Draft genome sequences of two Aspergillus turcosus clinical strains isolated from bronchoalveolar lavage fluid: one azole-susceptible and the other azole-resistant.</title>
        <authorList>
            <person name="Parent-Michaud M."/>
            <person name="Dufresne P.J."/>
            <person name="Fournier E."/>
            <person name="Martineau C."/>
            <person name="Moreira S."/>
            <person name="Perkins V."/>
            <person name="De Repentigny L."/>
            <person name="Dufresne S.F."/>
        </authorList>
    </citation>
    <scope>NUCLEOTIDE SEQUENCE [LARGE SCALE GENOMIC DNA]</scope>
    <source>
        <strain evidence="2">HMR AF 1038</strain>
    </source>
</reference>
<dbReference type="AlphaFoldDB" id="A0A229X647"/>
<proteinExistence type="predicted"/>
<comment type="caution">
    <text evidence="2">The sequence shown here is derived from an EMBL/GenBank/DDBJ whole genome shotgun (WGS) entry which is preliminary data.</text>
</comment>
<keyword evidence="3" id="KW-1185">Reference proteome</keyword>
<name>A0A229X647_9EURO</name>
<dbReference type="OrthoDB" id="4509550at2759"/>
<gene>
    <name evidence="2" type="ORF">CFD26_104424</name>
</gene>
<evidence type="ECO:0000313" key="3">
    <source>
        <dbReference type="Proteomes" id="UP000215289"/>
    </source>
</evidence>
<accession>A0A229X647</accession>
<feature type="region of interest" description="Disordered" evidence="1">
    <location>
        <begin position="46"/>
        <end position="67"/>
    </location>
</feature>
<evidence type="ECO:0000256" key="1">
    <source>
        <dbReference type="SAM" id="MobiDB-lite"/>
    </source>
</evidence>
<evidence type="ECO:0000313" key="2">
    <source>
        <dbReference type="EMBL" id="RLL98768.1"/>
    </source>
</evidence>